<dbReference type="KEGG" id="ccac:CcaHIS019_0309590"/>
<feature type="compositionally biased region" description="Basic and acidic residues" evidence="1">
    <location>
        <begin position="173"/>
        <end position="185"/>
    </location>
</feature>
<protein>
    <submittedName>
        <fullName evidence="2">Uncharacterized protein</fullName>
    </submittedName>
</protein>
<dbReference type="RefSeq" id="XP_060456154.1">
    <property type="nucleotide sequence ID" value="XM_060599463.1"/>
</dbReference>
<evidence type="ECO:0000313" key="2">
    <source>
        <dbReference type="EMBL" id="BEI90889.1"/>
    </source>
</evidence>
<feature type="compositionally biased region" description="Pro residues" evidence="1">
    <location>
        <begin position="1"/>
        <end position="17"/>
    </location>
</feature>
<evidence type="ECO:0000256" key="1">
    <source>
        <dbReference type="SAM" id="MobiDB-lite"/>
    </source>
</evidence>
<dbReference type="GeneID" id="85494759"/>
<dbReference type="Proteomes" id="UP001233271">
    <property type="component" value="Chromosome 3"/>
</dbReference>
<feature type="region of interest" description="Disordered" evidence="1">
    <location>
        <begin position="1"/>
        <end position="44"/>
    </location>
</feature>
<dbReference type="EMBL" id="AP028214">
    <property type="protein sequence ID" value="BEI90889.1"/>
    <property type="molecule type" value="Genomic_DNA"/>
</dbReference>
<feature type="region of interest" description="Disordered" evidence="1">
    <location>
        <begin position="153"/>
        <end position="185"/>
    </location>
</feature>
<gene>
    <name evidence="2" type="ORF">CcaverHIS019_0309590</name>
</gene>
<name>A0AA48KZT3_9TREE</name>
<sequence length="429" mass="48702">MPAPQPPQSKPAYPRPAPYNLHGRRKRKRKDAVPHPPRKPEPAAIDSVMLPHIVERILELAPHEALVVLRGVNRALRERADARLAEHIVLRAPHPLKMHGVYIHSRGQLPTEFYGSVSDDIKLPGFAFFDGNAREPYSAAVQEREKLTNHNYKPARPREHRPLSLPARLLLNQKEREEKEERERRSKLTARARDWCLAALAHTRAFDLHGFNAKVLPMFYALEKHTGNVEVVRVANDCGLRSTDWPGESAHHLITSIDVRTPWPHFAPQPSYSMRTMTLFIDVPARRKSAARVHCYDPSMCVSDITVVLRAVPATSPPLHGPLQEFGVLLWSGRVYECATEPRITFVNISKDTQFAVGLELEDDQGANGGYEAAFMRALEQCAIRQFEPLHFPAVDPVEVLHRCVRVLSMEDWMAEASKDDREACLTFW</sequence>
<proteinExistence type="predicted"/>
<keyword evidence="3" id="KW-1185">Reference proteome</keyword>
<dbReference type="AlphaFoldDB" id="A0AA48KZT3"/>
<evidence type="ECO:0000313" key="3">
    <source>
        <dbReference type="Proteomes" id="UP001233271"/>
    </source>
</evidence>
<organism evidence="2 3">
    <name type="scientific">Cutaneotrichosporon cavernicola</name>
    <dbReference type="NCBI Taxonomy" id="279322"/>
    <lineage>
        <taxon>Eukaryota</taxon>
        <taxon>Fungi</taxon>
        <taxon>Dikarya</taxon>
        <taxon>Basidiomycota</taxon>
        <taxon>Agaricomycotina</taxon>
        <taxon>Tremellomycetes</taxon>
        <taxon>Trichosporonales</taxon>
        <taxon>Trichosporonaceae</taxon>
        <taxon>Cutaneotrichosporon</taxon>
    </lineage>
</organism>
<reference evidence="2" key="1">
    <citation type="journal article" date="2023" name="BMC Genomics">
        <title>Chromosome-level genome assemblies of Cutaneotrichosporon spp. (Trichosporonales, Basidiomycota) reveal imbalanced evolution between nucleotide sequences and chromosome synteny.</title>
        <authorList>
            <person name="Kobayashi Y."/>
            <person name="Kayamori A."/>
            <person name="Aoki K."/>
            <person name="Shiwa Y."/>
            <person name="Matsutani M."/>
            <person name="Fujita N."/>
            <person name="Sugita T."/>
            <person name="Iwasaki W."/>
            <person name="Tanaka N."/>
            <person name="Takashima M."/>
        </authorList>
    </citation>
    <scope>NUCLEOTIDE SEQUENCE</scope>
    <source>
        <strain evidence="2">HIS019</strain>
    </source>
</reference>
<accession>A0AA48KZT3</accession>